<keyword evidence="2" id="KW-1185">Reference proteome</keyword>
<dbReference type="Proteomes" id="UP000574769">
    <property type="component" value="Unassembled WGS sequence"/>
</dbReference>
<accession>A0A7W7AKY6</accession>
<dbReference type="Pfam" id="PF09550">
    <property type="entry name" value="Phage_TAC_6"/>
    <property type="match status" value="1"/>
</dbReference>
<sequence length="39" mass="4469">MGAAAAALGWRPREFWAATPPEFWDAMNGYERMNRVPDE</sequence>
<proteinExistence type="predicted"/>
<organism evidence="1 2">
    <name type="scientific">Sphingomonas abaci</name>
    <dbReference type="NCBI Taxonomy" id="237611"/>
    <lineage>
        <taxon>Bacteria</taxon>
        <taxon>Pseudomonadati</taxon>
        <taxon>Pseudomonadota</taxon>
        <taxon>Alphaproteobacteria</taxon>
        <taxon>Sphingomonadales</taxon>
        <taxon>Sphingomonadaceae</taxon>
        <taxon>Sphingomonas</taxon>
    </lineage>
</organism>
<dbReference type="AlphaFoldDB" id="A0A7W7AKY6"/>
<gene>
    <name evidence="1" type="ORF">GGQ96_003108</name>
</gene>
<dbReference type="InterPro" id="IPR019056">
    <property type="entry name" value="Phage_TAC_6"/>
</dbReference>
<name>A0A7W7AKY6_9SPHN</name>
<comment type="caution">
    <text evidence="1">The sequence shown here is derived from an EMBL/GenBank/DDBJ whole genome shotgun (WGS) entry which is preliminary data.</text>
</comment>
<dbReference type="RefSeq" id="WP_184116339.1">
    <property type="nucleotide sequence ID" value="NZ_JACHNY010000007.1"/>
</dbReference>
<reference evidence="1 2" key="1">
    <citation type="submission" date="2020-08" db="EMBL/GenBank/DDBJ databases">
        <title>Genomic Encyclopedia of Type Strains, Phase IV (KMG-IV): sequencing the most valuable type-strain genomes for metagenomic binning, comparative biology and taxonomic classification.</title>
        <authorList>
            <person name="Goeker M."/>
        </authorList>
    </citation>
    <scope>NUCLEOTIDE SEQUENCE [LARGE SCALE GENOMIC DNA]</scope>
    <source>
        <strain evidence="1 2">DSM 15867</strain>
    </source>
</reference>
<evidence type="ECO:0008006" key="3">
    <source>
        <dbReference type="Google" id="ProtNLM"/>
    </source>
</evidence>
<evidence type="ECO:0000313" key="2">
    <source>
        <dbReference type="Proteomes" id="UP000574769"/>
    </source>
</evidence>
<dbReference type="EMBL" id="JACHNY010000007">
    <property type="protein sequence ID" value="MBB4618958.1"/>
    <property type="molecule type" value="Genomic_DNA"/>
</dbReference>
<protein>
    <recommendedName>
        <fullName evidence="3">Phage tail assembly chaperone</fullName>
    </recommendedName>
</protein>
<evidence type="ECO:0000313" key="1">
    <source>
        <dbReference type="EMBL" id="MBB4618958.1"/>
    </source>
</evidence>